<feature type="active site" evidence="3">
    <location>
        <position position="247"/>
    </location>
</feature>
<dbReference type="Pfam" id="PF00171">
    <property type="entry name" value="Aldedh"/>
    <property type="match status" value="1"/>
</dbReference>
<dbReference type="AlphaFoldDB" id="A0A2A5J8Z5"/>
<dbReference type="InterPro" id="IPR015590">
    <property type="entry name" value="Aldehyde_DH_dom"/>
</dbReference>
<dbReference type="InterPro" id="IPR050740">
    <property type="entry name" value="Aldehyde_DH_Superfamily"/>
</dbReference>
<evidence type="ECO:0000256" key="3">
    <source>
        <dbReference type="PROSITE-ProRule" id="PRU10007"/>
    </source>
</evidence>
<gene>
    <name evidence="6" type="ORF">CHR55_18990</name>
</gene>
<dbReference type="PROSITE" id="PS00070">
    <property type="entry name" value="ALDEHYDE_DEHYDR_CYS"/>
    <property type="match status" value="1"/>
</dbReference>
<evidence type="ECO:0000256" key="2">
    <source>
        <dbReference type="ARBA" id="ARBA00023002"/>
    </source>
</evidence>
<evidence type="ECO:0000256" key="1">
    <source>
        <dbReference type="ARBA" id="ARBA00009986"/>
    </source>
</evidence>
<accession>A0A2A5J8Z5</accession>
<dbReference type="PROSITE" id="PS00687">
    <property type="entry name" value="ALDEHYDE_DEHYDR_GLU"/>
    <property type="match status" value="1"/>
</dbReference>
<dbReference type="CDD" id="cd07099">
    <property type="entry name" value="ALDH_DDALDH"/>
    <property type="match status" value="1"/>
</dbReference>
<evidence type="ECO:0000313" key="6">
    <source>
        <dbReference type="EMBL" id="PCK25832.1"/>
    </source>
</evidence>
<dbReference type="InterPro" id="IPR016160">
    <property type="entry name" value="Ald_DH_CS_CYS"/>
</dbReference>
<proteinExistence type="inferred from homology"/>
<dbReference type="RefSeq" id="WP_099697924.1">
    <property type="nucleotide sequence ID" value="NZ_NOVD01000013.1"/>
</dbReference>
<keyword evidence="2 4" id="KW-0560">Oxidoreductase</keyword>
<dbReference type="InterPro" id="IPR029510">
    <property type="entry name" value="Ald_DH_CS_GLU"/>
</dbReference>
<evidence type="ECO:0000259" key="5">
    <source>
        <dbReference type="Pfam" id="PF00171"/>
    </source>
</evidence>
<dbReference type="FunFam" id="3.40.309.10:FF:000009">
    <property type="entry name" value="Aldehyde dehydrogenase A"/>
    <property type="match status" value="1"/>
</dbReference>
<name>A0A2A5J8Z5_RHOSG</name>
<reference evidence="6 7" key="1">
    <citation type="submission" date="2017-07" db="EMBL/GenBank/DDBJ databases">
        <title>Draft sequence of Rhodococcus enclensis 23b-28.</title>
        <authorList>
            <person name="Besaury L."/>
            <person name="Sancelme M."/>
            <person name="Amato P."/>
            <person name="Lallement A."/>
            <person name="Delort A.-M."/>
        </authorList>
    </citation>
    <scope>NUCLEOTIDE SEQUENCE [LARGE SCALE GENOMIC DNA]</scope>
    <source>
        <strain evidence="6 7">23b-28</strain>
    </source>
</reference>
<evidence type="ECO:0000256" key="4">
    <source>
        <dbReference type="RuleBase" id="RU003345"/>
    </source>
</evidence>
<protein>
    <submittedName>
        <fullName evidence="6">Aldehyde dehydrogenase</fullName>
    </submittedName>
</protein>
<dbReference type="Proteomes" id="UP000230886">
    <property type="component" value="Unassembled WGS sequence"/>
</dbReference>
<dbReference type="SUPFAM" id="SSF53720">
    <property type="entry name" value="ALDH-like"/>
    <property type="match status" value="1"/>
</dbReference>
<dbReference type="InterPro" id="IPR016162">
    <property type="entry name" value="Ald_DH_N"/>
</dbReference>
<organism evidence="6 7">
    <name type="scientific">Rhodococcus qingshengii</name>
    <dbReference type="NCBI Taxonomy" id="334542"/>
    <lineage>
        <taxon>Bacteria</taxon>
        <taxon>Bacillati</taxon>
        <taxon>Actinomycetota</taxon>
        <taxon>Actinomycetes</taxon>
        <taxon>Mycobacteriales</taxon>
        <taxon>Nocardiaceae</taxon>
        <taxon>Rhodococcus</taxon>
        <taxon>Rhodococcus erythropolis group</taxon>
    </lineage>
</organism>
<dbReference type="GO" id="GO:0009450">
    <property type="term" value="P:gamma-aminobutyric acid catabolic process"/>
    <property type="evidence" value="ECO:0007669"/>
    <property type="project" value="TreeGrafter"/>
</dbReference>
<dbReference type="Gene3D" id="3.40.605.10">
    <property type="entry name" value="Aldehyde Dehydrogenase, Chain A, domain 1"/>
    <property type="match status" value="1"/>
</dbReference>
<evidence type="ECO:0000313" key="7">
    <source>
        <dbReference type="Proteomes" id="UP000230886"/>
    </source>
</evidence>
<comment type="similarity">
    <text evidence="1 4">Belongs to the aldehyde dehydrogenase family.</text>
</comment>
<dbReference type="PANTHER" id="PTHR43353:SF5">
    <property type="entry name" value="SUCCINATE-SEMIALDEHYDE DEHYDROGENASE, MITOCHONDRIAL"/>
    <property type="match status" value="1"/>
</dbReference>
<comment type="caution">
    <text evidence="6">The sequence shown here is derived from an EMBL/GenBank/DDBJ whole genome shotgun (WGS) entry which is preliminary data.</text>
</comment>
<dbReference type="InterPro" id="IPR016161">
    <property type="entry name" value="Ald_DH/histidinol_DH"/>
</dbReference>
<sequence length="519" mass="55824">MSTNLASSANAVDSNALPSIAVLCPADRRVVGYVEDQTVTEVNALAEALRSAQPAWEAAGAAGRAKWLGRWRDWILDNKQRLLELVQAEAGKSWGDASIEVLASVESLNYYIENATRFLCDDNPKPAGFANKMKRLTVRHCPHPLVGLITPWNYPLAMPMLDVPAALIAGCAVLSKPSEFTPLAWVEVVRGWQEIGAPAVLGVATGLGATGSAVVDVVDMVQFTGSTKTGRQIGARAGERLIPASLELGGKDAMIVLADADLERAANGAVWGGFFNAGQSCTAVERVYVEASVYDDFIERVARKVAALREGMDAPGAYQTDIGALANEAQLAIVEKQVDEAVKAGARLVTGGKRRGHGFVYEATLLVDVDNTMLCMREETFGPTLPIMRVRDAEEAIELANDSDYGLSASVWTTDKVIGKSVAARLHVGAVNINSVMMNVFQFPIPQAGWKDSGVGARAGGAHGVLKYTKPQSLVTDVVEAKTEIFWYPHTRRLGKIQEFAVGLLGARDWRRRIGRRPV</sequence>
<feature type="domain" description="Aldehyde dehydrogenase" evidence="5">
    <location>
        <begin position="13"/>
        <end position="472"/>
    </location>
</feature>
<dbReference type="Gene3D" id="3.40.309.10">
    <property type="entry name" value="Aldehyde Dehydrogenase, Chain A, domain 2"/>
    <property type="match status" value="1"/>
</dbReference>
<dbReference type="GO" id="GO:0004777">
    <property type="term" value="F:succinate-semialdehyde dehydrogenase (NAD+) activity"/>
    <property type="evidence" value="ECO:0007669"/>
    <property type="project" value="TreeGrafter"/>
</dbReference>
<dbReference type="InterPro" id="IPR016163">
    <property type="entry name" value="Ald_DH_C"/>
</dbReference>
<dbReference type="PANTHER" id="PTHR43353">
    <property type="entry name" value="SUCCINATE-SEMIALDEHYDE DEHYDROGENASE, MITOCHONDRIAL"/>
    <property type="match status" value="1"/>
</dbReference>
<dbReference type="EMBL" id="NOVD01000013">
    <property type="protein sequence ID" value="PCK25832.1"/>
    <property type="molecule type" value="Genomic_DNA"/>
</dbReference>